<dbReference type="Gene3D" id="3.40.50.300">
    <property type="entry name" value="P-loop containing nucleotide triphosphate hydrolases"/>
    <property type="match status" value="1"/>
</dbReference>
<evidence type="ECO:0000256" key="3">
    <source>
        <dbReference type="ARBA" id="ARBA00022448"/>
    </source>
</evidence>
<reference evidence="11" key="1">
    <citation type="submission" date="2021-01" db="EMBL/GenBank/DDBJ databases">
        <authorList>
            <person name="Corre E."/>
            <person name="Pelletier E."/>
            <person name="Niang G."/>
            <person name="Scheremetjew M."/>
            <person name="Finn R."/>
            <person name="Kale V."/>
            <person name="Holt S."/>
            <person name="Cochrane G."/>
            <person name="Meng A."/>
            <person name="Brown T."/>
            <person name="Cohen L."/>
        </authorList>
    </citation>
    <scope>NUCLEOTIDE SEQUENCE</scope>
    <source>
        <strain evidence="11">CCMP1452</strain>
    </source>
</reference>
<keyword evidence="8 9" id="KW-0472">Membrane</keyword>
<keyword evidence="4 9" id="KW-0812">Transmembrane</keyword>
<evidence type="ECO:0000259" key="10">
    <source>
        <dbReference type="PROSITE" id="PS50893"/>
    </source>
</evidence>
<evidence type="ECO:0000256" key="9">
    <source>
        <dbReference type="SAM" id="Phobius"/>
    </source>
</evidence>
<feature type="transmembrane region" description="Helical" evidence="9">
    <location>
        <begin position="465"/>
        <end position="485"/>
    </location>
</feature>
<evidence type="ECO:0000256" key="5">
    <source>
        <dbReference type="ARBA" id="ARBA00022741"/>
    </source>
</evidence>
<dbReference type="EMBL" id="HBHI01005635">
    <property type="protein sequence ID" value="CAD9659045.1"/>
    <property type="molecule type" value="Transcribed_RNA"/>
</dbReference>
<dbReference type="GO" id="GO:0016887">
    <property type="term" value="F:ATP hydrolysis activity"/>
    <property type="evidence" value="ECO:0007669"/>
    <property type="project" value="InterPro"/>
</dbReference>
<feature type="transmembrane region" description="Helical" evidence="9">
    <location>
        <begin position="578"/>
        <end position="598"/>
    </location>
</feature>
<dbReference type="Pfam" id="PF19055">
    <property type="entry name" value="ABC2_membrane_7"/>
    <property type="match status" value="1"/>
</dbReference>
<name>A0A7S2R319_9STRA</name>
<dbReference type="PROSITE" id="PS50893">
    <property type="entry name" value="ABC_TRANSPORTER_2"/>
    <property type="match status" value="1"/>
</dbReference>
<dbReference type="InterPro" id="IPR043926">
    <property type="entry name" value="ABCG_dom"/>
</dbReference>
<keyword evidence="6" id="KW-0067">ATP-binding</keyword>
<evidence type="ECO:0000256" key="6">
    <source>
        <dbReference type="ARBA" id="ARBA00022840"/>
    </source>
</evidence>
<keyword evidence="5" id="KW-0547">Nucleotide-binding</keyword>
<dbReference type="InterPro" id="IPR017871">
    <property type="entry name" value="ABC_transporter-like_CS"/>
</dbReference>
<dbReference type="InterPro" id="IPR003593">
    <property type="entry name" value="AAA+_ATPase"/>
</dbReference>
<dbReference type="GO" id="GO:0005524">
    <property type="term" value="F:ATP binding"/>
    <property type="evidence" value="ECO:0007669"/>
    <property type="project" value="UniProtKB-KW"/>
</dbReference>
<evidence type="ECO:0000313" key="11">
    <source>
        <dbReference type="EMBL" id="CAD9659045.1"/>
    </source>
</evidence>
<keyword evidence="7 9" id="KW-1133">Transmembrane helix</keyword>
<dbReference type="InterPro" id="IPR003439">
    <property type="entry name" value="ABC_transporter-like_ATP-bd"/>
</dbReference>
<evidence type="ECO:0000256" key="1">
    <source>
        <dbReference type="ARBA" id="ARBA00004141"/>
    </source>
</evidence>
<evidence type="ECO:0000256" key="2">
    <source>
        <dbReference type="ARBA" id="ARBA00005814"/>
    </source>
</evidence>
<dbReference type="Pfam" id="PF00005">
    <property type="entry name" value="ABC_tran"/>
    <property type="match status" value="1"/>
</dbReference>
<dbReference type="PANTHER" id="PTHR48042">
    <property type="entry name" value="ABC TRANSPORTER G FAMILY MEMBER 11"/>
    <property type="match status" value="1"/>
</dbReference>
<feature type="transmembrane region" description="Helical" evidence="9">
    <location>
        <begin position="434"/>
        <end position="459"/>
    </location>
</feature>
<keyword evidence="3" id="KW-0813">Transport</keyword>
<protein>
    <recommendedName>
        <fullName evidence="10">ABC transporter domain-containing protein</fullName>
    </recommendedName>
</protein>
<dbReference type="SMART" id="SM00382">
    <property type="entry name" value="AAA"/>
    <property type="match status" value="1"/>
</dbReference>
<dbReference type="PROSITE" id="PS00211">
    <property type="entry name" value="ABC_TRANSPORTER_1"/>
    <property type="match status" value="1"/>
</dbReference>
<dbReference type="InterPro" id="IPR052215">
    <property type="entry name" value="Plant_ABCG"/>
</dbReference>
<evidence type="ECO:0000256" key="8">
    <source>
        <dbReference type="ARBA" id="ARBA00023136"/>
    </source>
</evidence>
<comment type="similarity">
    <text evidence="2">Belongs to the ABC transporter superfamily. ABCG family. Eye pigment precursor importer (TC 3.A.1.204) subfamily.</text>
</comment>
<feature type="transmembrane region" description="Helical" evidence="9">
    <location>
        <begin position="360"/>
        <end position="378"/>
    </location>
</feature>
<feature type="transmembrane region" description="Helical" evidence="9">
    <location>
        <begin position="492"/>
        <end position="515"/>
    </location>
</feature>
<sequence length="627" mass="70671">MTNEICVENSSPSEAGKNSPGFLLDNRGHAIIQQVVTNDKVTKTILRPMDIAFPDGKLTAIMGPSGCGKSTLLDLLTGSIAGGLVARGEVFLPGKNAYVPQGDRLHGFYTCHSYMRHYARLSGMKLDEATNQRIDDILEDLGLAAHKDTRVGDMFLSGLSGGQKRRLSVALEALSNPQNLFLDEPTSGLDAESAYQVMKYLHKYVQESPGRRIILTIHQPSSFIWQMLDNVVLLSKGFLVYQGSTKKMESFFESCGFPTPDEYNPADHYVTVTNDDFKASSKQDPESWASNFQTWSQNQNYTRRSSSIKSSRKNSTRSILVMEQNPIETKRGDVFNQIIELVRRYFTNILLNPGIIGVRVVMYAMLALIIGALFWKIGDVSTYTSIQSRIALAFFCAAFFVFMSVAVMPFILIERGIVEKEVRNGYYHPAIYQLAQAINSIPGCALLALVTTLIIVPMTGFREPYLYFLTMLLALMNAEALNQLVSYMVPHFIIGIALVAGLFGLFMLLQGFMLVPSEFPSWLRWSYNIAFHTYAWRQFMYFEFHDNWFPDAVPVEFRDGNEILKKYEIDHINTADDLITLLGYAGVLHLASFTTVFIKYKRSKQANVEQVKRSNHDSYHDEHSTDA</sequence>
<dbReference type="SUPFAM" id="SSF52540">
    <property type="entry name" value="P-loop containing nucleoside triphosphate hydrolases"/>
    <property type="match status" value="1"/>
</dbReference>
<proteinExistence type="inferred from homology"/>
<dbReference type="PANTHER" id="PTHR48042:SF11">
    <property type="entry name" value="ABC TRANSPORTER G FAMILY MEMBER 11"/>
    <property type="match status" value="1"/>
</dbReference>
<dbReference type="Pfam" id="PF01061">
    <property type="entry name" value="ABC2_membrane"/>
    <property type="match status" value="1"/>
</dbReference>
<feature type="transmembrane region" description="Helical" evidence="9">
    <location>
        <begin position="390"/>
        <end position="413"/>
    </location>
</feature>
<dbReference type="InterPro" id="IPR027417">
    <property type="entry name" value="P-loop_NTPase"/>
</dbReference>
<organism evidence="11">
    <name type="scientific">Eucampia antarctica</name>
    <dbReference type="NCBI Taxonomy" id="49252"/>
    <lineage>
        <taxon>Eukaryota</taxon>
        <taxon>Sar</taxon>
        <taxon>Stramenopiles</taxon>
        <taxon>Ochrophyta</taxon>
        <taxon>Bacillariophyta</taxon>
        <taxon>Mediophyceae</taxon>
        <taxon>Biddulphiophycidae</taxon>
        <taxon>Hemiaulales</taxon>
        <taxon>Hemiaulaceae</taxon>
        <taxon>Eucampia</taxon>
    </lineage>
</organism>
<comment type="subcellular location">
    <subcellularLocation>
        <location evidence="1">Membrane</location>
        <topology evidence="1">Multi-pass membrane protein</topology>
    </subcellularLocation>
</comment>
<dbReference type="AlphaFoldDB" id="A0A7S2R319"/>
<feature type="domain" description="ABC transporter" evidence="10">
    <location>
        <begin position="30"/>
        <end position="261"/>
    </location>
</feature>
<evidence type="ECO:0000256" key="4">
    <source>
        <dbReference type="ARBA" id="ARBA00022692"/>
    </source>
</evidence>
<evidence type="ECO:0000256" key="7">
    <source>
        <dbReference type="ARBA" id="ARBA00022989"/>
    </source>
</evidence>
<dbReference type="GO" id="GO:0140359">
    <property type="term" value="F:ABC-type transporter activity"/>
    <property type="evidence" value="ECO:0007669"/>
    <property type="project" value="InterPro"/>
</dbReference>
<gene>
    <name evidence="11" type="ORF">EANT1437_LOCUS2847</name>
</gene>
<dbReference type="GO" id="GO:0016020">
    <property type="term" value="C:membrane"/>
    <property type="evidence" value="ECO:0007669"/>
    <property type="project" value="UniProtKB-SubCell"/>
</dbReference>
<dbReference type="InterPro" id="IPR013525">
    <property type="entry name" value="ABC2_TM"/>
</dbReference>
<accession>A0A7S2R319</accession>